<sequence length="193" mass="21980">MEDPIQLVSVIDEPTAKSNVMTSARTVFLLLLLIVTGLYAGIHFSGMLNPSIFGIINPAGDLMPSVRWAESWQITDRFMGARMRIFGPFIMASYVLTIGLFIGQWRKPILWLLVSALALFFYDLYFTIQHQVPINQYIQTLHFDHLSSDQIRKIKLIHPIVIANFQKRELLSIGSFILVALTPFLRRTNSKGI</sequence>
<evidence type="ECO:0000313" key="2">
    <source>
        <dbReference type="EMBL" id="MBO0949756.1"/>
    </source>
</evidence>
<gene>
    <name evidence="2" type="ORF">J2I46_14260</name>
</gene>
<keyword evidence="3" id="KW-1185">Reference proteome</keyword>
<proteinExistence type="predicted"/>
<keyword evidence="1" id="KW-1133">Transmembrane helix</keyword>
<protein>
    <recommendedName>
        <fullName evidence="4">DUF1772 domain-containing protein</fullName>
    </recommendedName>
</protein>
<evidence type="ECO:0000256" key="1">
    <source>
        <dbReference type="SAM" id="Phobius"/>
    </source>
</evidence>
<feature type="transmembrane region" description="Helical" evidence="1">
    <location>
        <begin position="20"/>
        <end position="42"/>
    </location>
</feature>
<organism evidence="2 3">
    <name type="scientific">Fibrella forsythiae</name>
    <dbReference type="NCBI Taxonomy" id="2817061"/>
    <lineage>
        <taxon>Bacteria</taxon>
        <taxon>Pseudomonadati</taxon>
        <taxon>Bacteroidota</taxon>
        <taxon>Cytophagia</taxon>
        <taxon>Cytophagales</taxon>
        <taxon>Spirosomataceae</taxon>
        <taxon>Fibrella</taxon>
    </lineage>
</organism>
<keyword evidence="1" id="KW-0472">Membrane</keyword>
<keyword evidence="1" id="KW-0812">Transmembrane</keyword>
<dbReference type="RefSeq" id="WP_207329721.1">
    <property type="nucleotide sequence ID" value="NZ_JAFMYW010000004.1"/>
</dbReference>
<reference evidence="2 3" key="1">
    <citation type="submission" date="2021-03" db="EMBL/GenBank/DDBJ databases">
        <title>Fibrella sp. HMF5405 genome sequencing and assembly.</title>
        <authorList>
            <person name="Kang H."/>
            <person name="Kim H."/>
            <person name="Bae S."/>
            <person name="Joh K."/>
        </authorList>
    </citation>
    <scope>NUCLEOTIDE SEQUENCE [LARGE SCALE GENOMIC DNA]</scope>
    <source>
        <strain evidence="2 3">HMF5405</strain>
    </source>
</reference>
<comment type="caution">
    <text evidence="2">The sequence shown here is derived from an EMBL/GenBank/DDBJ whole genome shotgun (WGS) entry which is preliminary data.</text>
</comment>
<name>A0ABS3JK05_9BACT</name>
<accession>A0ABS3JK05</accession>
<feature type="transmembrane region" description="Helical" evidence="1">
    <location>
        <begin position="109"/>
        <end position="128"/>
    </location>
</feature>
<evidence type="ECO:0000313" key="3">
    <source>
        <dbReference type="Proteomes" id="UP000664628"/>
    </source>
</evidence>
<evidence type="ECO:0008006" key="4">
    <source>
        <dbReference type="Google" id="ProtNLM"/>
    </source>
</evidence>
<feature type="transmembrane region" description="Helical" evidence="1">
    <location>
        <begin position="85"/>
        <end position="103"/>
    </location>
</feature>
<dbReference type="EMBL" id="JAFMYW010000004">
    <property type="protein sequence ID" value="MBO0949756.1"/>
    <property type="molecule type" value="Genomic_DNA"/>
</dbReference>
<dbReference type="Proteomes" id="UP000664628">
    <property type="component" value="Unassembled WGS sequence"/>
</dbReference>